<dbReference type="InParanoid" id="D2VXF2"/>
<dbReference type="Proteomes" id="UP000006671">
    <property type="component" value="Unassembled WGS sequence"/>
</dbReference>
<dbReference type="Pfam" id="PF01920">
    <property type="entry name" value="Prefoldin_2"/>
    <property type="match status" value="1"/>
</dbReference>
<organism evidence="3">
    <name type="scientific">Naegleria gruberi</name>
    <name type="common">Amoeba</name>
    <dbReference type="NCBI Taxonomy" id="5762"/>
    <lineage>
        <taxon>Eukaryota</taxon>
        <taxon>Discoba</taxon>
        <taxon>Heterolobosea</taxon>
        <taxon>Tetramitia</taxon>
        <taxon>Eutetramitia</taxon>
        <taxon>Vahlkampfiidae</taxon>
        <taxon>Naegleria</taxon>
    </lineage>
</organism>
<dbReference type="GeneID" id="8858344"/>
<dbReference type="Gene3D" id="1.10.287.370">
    <property type="match status" value="1"/>
</dbReference>
<evidence type="ECO:0000256" key="1">
    <source>
        <dbReference type="ARBA" id="ARBA00008045"/>
    </source>
</evidence>
<dbReference type="GO" id="GO:0016272">
    <property type="term" value="C:prefoldin complex"/>
    <property type="evidence" value="ECO:0007669"/>
    <property type="project" value="InterPro"/>
</dbReference>
<dbReference type="GO" id="GO:0006457">
    <property type="term" value="P:protein folding"/>
    <property type="evidence" value="ECO:0007669"/>
    <property type="project" value="InterPro"/>
</dbReference>
<dbReference type="KEGG" id="ngr:NAEGRDRAFT_73726"/>
<accession>D2VXF2</accession>
<protein>
    <submittedName>
        <fullName evidence="2">Predicted protein</fullName>
    </submittedName>
</protein>
<evidence type="ECO:0000313" key="3">
    <source>
        <dbReference type="Proteomes" id="UP000006671"/>
    </source>
</evidence>
<dbReference type="RefSeq" id="XP_002671171.1">
    <property type="nucleotide sequence ID" value="XM_002671125.1"/>
</dbReference>
<sequence length="118" mass="13746">MPKSAEQQIEEQSQIQEIIQNILIDQEQINQLRTKQKQATLAESSIDKLKDDEKVWSCGIGGFFIQVDAKEMREMIREEKKVCKSEQSQISNQIEESQKLLTSIDPTDVYKLQQLYLK</sequence>
<evidence type="ECO:0000313" key="2">
    <source>
        <dbReference type="EMBL" id="EFC38427.1"/>
    </source>
</evidence>
<keyword evidence="3" id="KW-1185">Reference proteome</keyword>
<comment type="similarity">
    <text evidence="1">Belongs to the prefoldin subunit beta family.</text>
</comment>
<name>D2VXF2_NAEGR</name>
<reference evidence="2 3" key="1">
    <citation type="journal article" date="2010" name="Cell">
        <title>The genome of Naegleria gruberi illuminates early eukaryotic versatility.</title>
        <authorList>
            <person name="Fritz-Laylin L.K."/>
            <person name="Prochnik S.E."/>
            <person name="Ginger M.L."/>
            <person name="Dacks J.B."/>
            <person name="Carpenter M.L."/>
            <person name="Field M.C."/>
            <person name="Kuo A."/>
            <person name="Paredez A."/>
            <person name="Chapman J."/>
            <person name="Pham J."/>
            <person name="Shu S."/>
            <person name="Neupane R."/>
            <person name="Cipriano M."/>
            <person name="Mancuso J."/>
            <person name="Tu H."/>
            <person name="Salamov A."/>
            <person name="Lindquist E."/>
            <person name="Shapiro H."/>
            <person name="Lucas S."/>
            <person name="Grigoriev I.V."/>
            <person name="Cande W.Z."/>
            <person name="Fulton C."/>
            <person name="Rokhsar D.S."/>
            <person name="Dawson S.C."/>
        </authorList>
    </citation>
    <scope>NUCLEOTIDE SEQUENCE [LARGE SCALE GENOMIC DNA]</scope>
    <source>
        <strain evidence="2 3">NEG-M</strain>
    </source>
</reference>
<dbReference type="AlphaFoldDB" id="D2VXF2"/>
<dbReference type="OMA" id="KVCKSEQ"/>
<dbReference type="VEuPathDB" id="AmoebaDB:NAEGRDRAFT_73726"/>
<dbReference type="EMBL" id="GG738907">
    <property type="protein sequence ID" value="EFC38427.1"/>
    <property type="molecule type" value="Genomic_DNA"/>
</dbReference>
<dbReference type="InterPro" id="IPR009053">
    <property type="entry name" value="Prefoldin"/>
</dbReference>
<gene>
    <name evidence="2" type="ORF">NAEGRDRAFT_73726</name>
</gene>
<dbReference type="InterPro" id="IPR002777">
    <property type="entry name" value="PFD_beta-like"/>
</dbReference>
<dbReference type="OrthoDB" id="10370520at2759"/>
<dbReference type="GO" id="GO:0051082">
    <property type="term" value="F:unfolded protein binding"/>
    <property type="evidence" value="ECO:0007669"/>
    <property type="project" value="InterPro"/>
</dbReference>
<dbReference type="SUPFAM" id="SSF46579">
    <property type="entry name" value="Prefoldin"/>
    <property type="match status" value="1"/>
</dbReference>
<proteinExistence type="inferred from homology"/>